<dbReference type="OMA" id="LFGSWGH"/>
<comment type="subcellular location">
    <subcellularLocation>
        <location evidence="1">Membrane</location>
        <topology evidence="1">Multi-pass membrane protein</topology>
    </subcellularLocation>
</comment>
<evidence type="ECO:0000256" key="9">
    <source>
        <dbReference type="ARBA" id="ARBA00038187"/>
    </source>
</evidence>
<dbReference type="OrthoDB" id="407410at2759"/>
<evidence type="ECO:0000256" key="3">
    <source>
        <dbReference type="ARBA" id="ARBA00022449"/>
    </source>
</evidence>
<keyword evidence="7 10" id="KW-0472">Membrane</keyword>
<keyword evidence="8" id="KW-0406">Ion transport</keyword>
<dbReference type="GO" id="GO:0016020">
    <property type="term" value="C:membrane"/>
    <property type="evidence" value="ECO:0000318"/>
    <property type="project" value="GO_Central"/>
</dbReference>
<organism evidence="12 13">
    <name type="scientific">Zostera marina</name>
    <name type="common">Eelgrass</name>
    <dbReference type="NCBI Taxonomy" id="29655"/>
    <lineage>
        <taxon>Eukaryota</taxon>
        <taxon>Viridiplantae</taxon>
        <taxon>Streptophyta</taxon>
        <taxon>Embryophyta</taxon>
        <taxon>Tracheophyta</taxon>
        <taxon>Spermatophyta</taxon>
        <taxon>Magnoliopsida</taxon>
        <taxon>Liliopsida</taxon>
        <taxon>Zosteraceae</taxon>
        <taxon>Zostera</taxon>
    </lineage>
</organism>
<evidence type="ECO:0000259" key="11">
    <source>
        <dbReference type="Pfam" id="PF01699"/>
    </source>
</evidence>
<dbReference type="Proteomes" id="UP000036987">
    <property type="component" value="Unassembled WGS sequence"/>
</dbReference>
<evidence type="ECO:0000256" key="8">
    <source>
        <dbReference type="ARBA" id="ARBA00023201"/>
    </source>
</evidence>
<keyword evidence="6" id="KW-0915">Sodium</keyword>
<dbReference type="GO" id="GO:0015297">
    <property type="term" value="F:antiporter activity"/>
    <property type="evidence" value="ECO:0007669"/>
    <property type="project" value="UniProtKB-KW"/>
</dbReference>
<gene>
    <name evidence="12" type="ORF">ZOSMA_116G00720</name>
</gene>
<evidence type="ECO:0000256" key="5">
    <source>
        <dbReference type="ARBA" id="ARBA00022989"/>
    </source>
</evidence>
<feature type="transmembrane region" description="Helical" evidence="10">
    <location>
        <begin position="218"/>
        <end position="237"/>
    </location>
</feature>
<accession>A0A0K9Q228</accession>
<name>A0A0K9Q228_ZOSMR</name>
<sequence>MSPSMDFSCRKIFLALFNTISVLLLLISFPIILSKSSSSVFLSGIKNVEEESCGGLDGFDDYATKCSYLQTHDTCVSQGYIDYIKLFYCIGNESFFLGFVILLSWLLALFYLLGNTASEYFCSTLEGLSEALGLSPTVAGVTLLSLGNGAPDFFSSIVSFTGSPEVAMGGGSVGISSILGGAFFVSTAVVGVINIATPIYRPGSAVVTVDKSCFIRDICFLFLALAALSAILISGRIHLWEAILYVSIYIIYVVNVSTSFCCQRRDEQLRLPLILSTETSSLSSTQRQQPSSMGGEEEVEIRSELLNYWFSYFLSILHILNLPFYLPRRMTIPLVSEEKWSKFYAVTSVTLSPLLLSALYSHHVPMEEEEKKTLEAYLIGGLIAAVLCIATLITTESTKPPVRFLLPWLASGFLMSVTWSYILAGELVSVVVSIGHILGINASILGLTVLAWGNSVGDLMTNVAMAMNGGEDGVQVAISGCYAGPLFNAVVGLGASFVLSAWNVYPSAFVLPSDDVSNFEIIGFLVSGILLAGVGFLRRRMKLGRAMGIGLICIYLCFLLFKSFILLDFQI</sequence>
<evidence type="ECO:0000256" key="6">
    <source>
        <dbReference type="ARBA" id="ARBA00023053"/>
    </source>
</evidence>
<feature type="transmembrane region" description="Helical" evidence="10">
    <location>
        <begin position="374"/>
        <end position="393"/>
    </location>
</feature>
<evidence type="ECO:0000256" key="10">
    <source>
        <dbReference type="SAM" id="Phobius"/>
    </source>
</evidence>
<dbReference type="Pfam" id="PF01699">
    <property type="entry name" value="Na_Ca_ex"/>
    <property type="match status" value="2"/>
</dbReference>
<proteinExistence type="inferred from homology"/>
<dbReference type="InterPro" id="IPR004837">
    <property type="entry name" value="NaCa_Exmemb"/>
</dbReference>
<dbReference type="PANTHER" id="PTHR12266">
    <property type="entry name" value="NA+/CA2+ K+ INDEPENDENT EXCHANGER"/>
    <property type="match status" value="1"/>
</dbReference>
<feature type="domain" description="Sodium/calcium exchanger membrane region" evidence="11">
    <location>
        <begin position="410"/>
        <end position="562"/>
    </location>
</feature>
<feature type="transmembrane region" description="Helical" evidence="10">
    <location>
        <begin position="305"/>
        <end position="322"/>
    </location>
</feature>
<reference evidence="13" key="1">
    <citation type="journal article" date="2016" name="Nature">
        <title>The genome of the seagrass Zostera marina reveals angiosperm adaptation to the sea.</title>
        <authorList>
            <person name="Olsen J.L."/>
            <person name="Rouze P."/>
            <person name="Verhelst B."/>
            <person name="Lin Y.-C."/>
            <person name="Bayer T."/>
            <person name="Collen J."/>
            <person name="Dattolo E."/>
            <person name="De Paoli E."/>
            <person name="Dittami S."/>
            <person name="Maumus F."/>
            <person name="Michel G."/>
            <person name="Kersting A."/>
            <person name="Lauritano C."/>
            <person name="Lohaus R."/>
            <person name="Toepel M."/>
            <person name="Tonon T."/>
            <person name="Vanneste K."/>
            <person name="Amirebrahimi M."/>
            <person name="Brakel J."/>
            <person name="Bostroem C."/>
            <person name="Chovatia M."/>
            <person name="Grimwood J."/>
            <person name="Jenkins J.W."/>
            <person name="Jueterbock A."/>
            <person name="Mraz A."/>
            <person name="Stam W.T."/>
            <person name="Tice H."/>
            <person name="Bornberg-Bauer E."/>
            <person name="Green P.J."/>
            <person name="Pearson G.A."/>
            <person name="Procaccini G."/>
            <person name="Duarte C.M."/>
            <person name="Schmutz J."/>
            <person name="Reusch T.B.H."/>
            <person name="Van de Peer Y."/>
        </authorList>
    </citation>
    <scope>NUCLEOTIDE SEQUENCE [LARGE SCALE GENOMIC DNA]</scope>
    <source>
        <strain evidence="13">cv. Finnish</strain>
    </source>
</reference>
<evidence type="ECO:0000313" key="13">
    <source>
        <dbReference type="Proteomes" id="UP000036987"/>
    </source>
</evidence>
<dbReference type="STRING" id="29655.A0A0K9Q228"/>
<protein>
    <submittedName>
        <fullName evidence="12">Cation/calcium exchanger 1</fullName>
    </submittedName>
</protein>
<evidence type="ECO:0000256" key="7">
    <source>
        <dbReference type="ARBA" id="ARBA00023136"/>
    </source>
</evidence>
<dbReference type="Gene3D" id="1.20.1420.30">
    <property type="entry name" value="NCX, central ion-binding region"/>
    <property type="match status" value="2"/>
</dbReference>
<comment type="similarity">
    <text evidence="9">Belongs to the Ca(2+):cation antiporter (CaCA) (TC 2.A.19) family. Cation/calcium exchanger (CCX) subfamily.</text>
</comment>
<dbReference type="AlphaFoldDB" id="A0A0K9Q228"/>
<dbReference type="EMBL" id="LFYR01000182">
    <property type="protein sequence ID" value="KMZ75346.1"/>
    <property type="molecule type" value="Genomic_DNA"/>
</dbReference>
<keyword evidence="13" id="KW-1185">Reference proteome</keyword>
<feature type="transmembrane region" description="Helical" evidence="10">
    <location>
        <begin position="519"/>
        <end position="537"/>
    </location>
</feature>
<feature type="transmembrane region" description="Helical" evidence="10">
    <location>
        <begin position="430"/>
        <end position="453"/>
    </location>
</feature>
<feature type="transmembrane region" description="Helical" evidence="10">
    <location>
        <begin position="12"/>
        <end position="33"/>
    </location>
</feature>
<feature type="transmembrane region" description="Helical" evidence="10">
    <location>
        <begin position="405"/>
        <end position="424"/>
    </location>
</feature>
<keyword evidence="5 10" id="KW-1133">Transmembrane helix</keyword>
<keyword evidence="3" id="KW-0050">Antiport</keyword>
<keyword evidence="2" id="KW-0813">Transport</keyword>
<dbReference type="GO" id="GO:0006814">
    <property type="term" value="P:sodium ion transport"/>
    <property type="evidence" value="ECO:0007669"/>
    <property type="project" value="UniProtKB-KW"/>
</dbReference>
<keyword evidence="4 10" id="KW-0812">Transmembrane</keyword>
<feature type="transmembrane region" description="Helical" evidence="10">
    <location>
        <begin position="166"/>
        <end position="197"/>
    </location>
</feature>
<dbReference type="InterPro" id="IPR051359">
    <property type="entry name" value="CaCA_antiporter"/>
</dbReference>
<evidence type="ECO:0000313" key="12">
    <source>
        <dbReference type="EMBL" id="KMZ75346.1"/>
    </source>
</evidence>
<keyword evidence="8" id="KW-0739">Sodium transport</keyword>
<dbReference type="InterPro" id="IPR044880">
    <property type="entry name" value="NCX_ion-bd_dom_sf"/>
</dbReference>
<dbReference type="PANTHER" id="PTHR12266:SF36">
    <property type="entry name" value="OS10G0436900 PROTEIN"/>
    <property type="match status" value="1"/>
</dbReference>
<evidence type="ECO:0000256" key="4">
    <source>
        <dbReference type="ARBA" id="ARBA00022692"/>
    </source>
</evidence>
<evidence type="ECO:0000256" key="1">
    <source>
        <dbReference type="ARBA" id="ARBA00004141"/>
    </source>
</evidence>
<feature type="domain" description="Sodium/calcium exchanger membrane region" evidence="11">
    <location>
        <begin position="105"/>
        <end position="255"/>
    </location>
</feature>
<comment type="caution">
    <text evidence="12">The sequence shown here is derived from an EMBL/GenBank/DDBJ whole genome shotgun (WGS) entry which is preliminary data.</text>
</comment>
<feature type="transmembrane region" description="Helical" evidence="10">
    <location>
        <begin position="549"/>
        <end position="567"/>
    </location>
</feature>
<evidence type="ECO:0000256" key="2">
    <source>
        <dbReference type="ARBA" id="ARBA00022448"/>
    </source>
</evidence>
<feature type="transmembrane region" description="Helical" evidence="10">
    <location>
        <begin position="95"/>
        <end position="113"/>
    </location>
</feature>
<dbReference type="GO" id="GO:0006812">
    <property type="term" value="P:monoatomic cation transport"/>
    <property type="evidence" value="ECO:0000318"/>
    <property type="project" value="GO_Central"/>
</dbReference>
<feature type="transmembrane region" description="Helical" evidence="10">
    <location>
        <begin position="125"/>
        <end position="146"/>
    </location>
</feature>
<feature type="transmembrane region" description="Helical" evidence="10">
    <location>
        <begin position="474"/>
        <end position="499"/>
    </location>
</feature>
<dbReference type="GO" id="GO:0008324">
    <property type="term" value="F:monoatomic cation transmembrane transporter activity"/>
    <property type="evidence" value="ECO:0000318"/>
    <property type="project" value="GO_Central"/>
</dbReference>
<feature type="transmembrane region" description="Helical" evidence="10">
    <location>
        <begin position="243"/>
        <end position="262"/>
    </location>
</feature>